<evidence type="ECO:0000256" key="5">
    <source>
        <dbReference type="ARBA" id="ARBA00022840"/>
    </source>
</evidence>
<dbReference type="GO" id="GO:0003677">
    <property type="term" value="F:DNA binding"/>
    <property type="evidence" value="ECO:0007669"/>
    <property type="project" value="UniProtKB-KW"/>
</dbReference>
<dbReference type="Pfam" id="PF22641">
    <property type="entry name" value="TiaS_TCKD"/>
    <property type="match status" value="1"/>
</dbReference>
<dbReference type="Pfam" id="PF01336">
    <property type="entry name" value="tRNA_anti-codon"/>
    <property type="match status" value="1"/>
</dbReference>
<comment type="subcellular location">
    <subcellularLocation>
        <location evidence="6">Cytoplasm</location>
    </subcellularLocation>
</comment>
<comment type="function">
    <text evidence="6">ATP-dependent agmatine transferase that catalyzes the formation of 2-agmatinylcytidine (agm2C) at the wobble position (C34) of tRNA(Ile2), converting the codon specificity from AUG to AUA.</text>
</comment>
<organism evidence="11 12">
    <name type="scientific">Methanosphaera cuniculi</name>
    <dbReference type="NCBI Taxonomy" id="1077256"/>
    <lineage>
        <taxon>Archaea</taxon>
        <taxon>Methanobacteriati</taxon>
        <taxon>Methanobacteriota</taxon>
        <taxon>Methanomada group</taxon>
        <taxon>Methanobacteria</taxon>
        <taxon>Methanobacteriales</taxon>
        <taxon>Methanobacteriaceae</taxon>
        <taxon>Methanosphaera</taxon>
    </lineage>
</organism>
<protein>
    <recommendedName>
        <fullName evidence="6">tRNA(Ile2) 2-agmatinylcytidine synthetase TiaS</fullName>
        <shortName evidence="6">tRNA(Ile2)-agm2C synthetase</shortName>
        <ecNumber evidence="6">6.3.4.22</ecNumber>
    </recommendedName>
    <alternativeName>
        <fullName evidence="6">tRNA(Ile2) agmatidine synthetase</fullName>
    </alternativeName>
</protein>
<proteinExistence type="inferred from homology"/>
<evidence type="ECO:0000313" key="12">
    <source>
        <dbReference type="Proteomes" id="UP000217528"/>
    </source>
</evidence>
<dbReference type="GO" id="GO:0005524">
    <property type="term" value="F:ATP binding"/>
    <property type="evidence" value="ECO:0007669"/>
    <property type="project" value="UniProtKB-KW"/>
</dbReference>
<evidence type="ECO:0000256" key="4">
    <source>
        <dbReference type="ARBA" id="ARBA00022741"/>
    </source>
</evidence>
<keyword evidence="2 6" id="KW-0436">Ligase</keyword>
<dbReference type="GO" id="GO:0005737">
    <property type="term" value="C:cytoplasm"/>
    <property type="evidence" value="ECO:0007669"/>
    <property type="project" value="UniProtKB-SubCell"/>
</dbReference>
<evidence type="ECO:0000259" key="10">
    <source>
        <dbReference type="Pfam" id="PF23783"/>
    </source>
</evidence>
<keyword evidence="12" id="KW-1185">Reference proteome</keyword>
<reference evidence="11 12" key="1">
    <citation type="journal article" date="2017" name="BMC Genomics">
        <title>Genomic analysis of methanogenic archaea reveals a shift towards energy conservation.</title>
        <authorList>
            <person name="Gilmore S.P."/>
            <person name="Henske J.K."/>
            <person name="Sexton J.A."/>
            <person name="Solomon K.V."/>
            <person name="Seppala S."/>
            <person name="Yoo J.I."/>
            <person name="Huyett L.M."/>
            <person name="Pressman A."/>
            <person name="Cogan J.Z."/>
            <person name="Kivenson V."/>
            <person name="Peng X."/>
            <person name="Tan Y."/>
            <person name="Valentine D.L."/>
            <person name="O'Malley M.A."/>
        </authorList>
    </citation>
    <scope>NUCLEOTIDE SEQUENCE [LARGE SCALE GENOMIC DNA]</scope>
    <source>
        <strain evidence="11 12">1R-7</strain>
    </source>
</reference>
<dbReference type="HAMAP" id="MF_01892">
    <property type="entry name" value="tRNA_Ile2_agm2C_synt"/>
    <property type="match status" value="1"/>
</dbReference>
<dbReference type="InterPro" id="IPR053870">
    <property type="entry name" value="TiaS-like_TCKD"/>
</dbReference>
<keyword evidence="3 6" id="KW-0819">tRNA processing</keyword>
<dbReference type="EC" id="6.3.4.22" evidence="6"/>
<dbReference type="AlphaFoldDB" id="A0A2A2HCC0"/>
<dbReference type="CDD" id="cd04482">
    <property type="entry name" value="RPA2_OBF_like"/>
    <property type="match status" value="1"/>
</dbReference>
<feature type="domain" description="OB" evidence="7">
    <location>
        <begin position="301"/>
        <end position="351"/>
    </location>
</feature>
<keyword evidence="1 6" id="KW-0963">Cytoplasm</keyword>
<comment type="caution">
    <text evidence="11">The sequence shown here is derived from an EMBL/GenBank/DDBJ whole genome shotgun (WGS) entry which is preliminary data.</text>
</comment>
<dbReference type="Proteomes" id="UP000217528">
    <property type="component" value="Unassembled WGS sequence"/>
</dbReference>
<dbReference type="InterPro" id="IPR013696">
    <property type="entry name" value="TiaS_FLD"/>
</dbReference>
<feature type="domain" description="TiaS-like TCKD" evidence="9">
    <location>
        <begin position="21"/>
        <end position="150"/>
    </location>
</feature>
<evidence type="ECO:0000256" key="2">
    <source>
        <dbReference type="ARBA" id="ARBA00022598"/>
    </source>
</evidence>
<feature type="domain" description="TiaS C-terminal zinc ribbon" evidence="10">
    <location>
        <begin position="370"/>
        <end position="411"/>
    </location>
</feature>
<keyword evidence="5 6" id="KW-0067">ATP-binding</keyword>
<dbReference type="GO" id="GO:0002101">
    <property type="term" value="P:tRNA wobble cytosine modification"/>
    <property type="evidence" value="ECO:0007669"/>
    <property type="project" value="UniProtKB-UniRule"/>
</dbReference>
<gene>
    <name evidence="6" type="primary">tiaS</name>
    <name evidence="11" type="ORF">ASJ82_01845</name>
</gene>
<dbReference type="InterPro" id="IPR004365">
    <property type="entry name" value="NA-bd_OB_tRNA"/>
</dbReference>
<accession>A0A2A2HCC0</accession>
<keyword evidence="4 6" id="KW-0547">Nucleotide-binding</keyword>
<name>A0A2A2HCC0_9EURY</name>
<dbReference type="Pfam" id="PF23783">
    <property type="entry name" value="Zn_ribbon_TiaS"/>
    <property type="match status" value="1"/>
</dbReference>
<evidence type="ECO:0000259" key="9">
    <source>
        <dbReference type="Pfam" id="PF22641"/>
    </source>
</evidence>
<dbReference type="Gene3D" id="2.40.50.1010">
    <property type="match status" value="1"/>
</dbReference>
<dbReference type="Gene3D" id="3.90.600.20">
    <property type="match status" value="1"/>
</dbReference>
<evidence type="ECO:0000259" key="7">
    <source>
        <dbReference type="Pfam" id="PF01336"/>
    </source>
</evidence>
<sequence length="447" mass="51416">MFFNKGGYLILNYEKPITLHVGIDDTDSAEGMCTTYLTCIILNKLRKHNIYPVDYPRLIRLNPFARYKTRGNGALSFKVEVEDEKQEQLIKDVTLEYVEKYAMFDGVNTNPGVIFYKGEITDAMRCYAQNAIYEIYTIDYATKFAQENNIEYHKFKKGRGIIGAIAAISLKLTDQTFELLAYRQADKYGTKRCLDDESIFKMNEITYPDTFDNIDVEQNYTAIEPHTPCPVLYGIRGNTPEAVKKAHTIVKSCEEIEDYCIFRTNQHTDMHMQEDIPIKDMKQTGCYVFDCEVVKNPYDIKGGHVFFEVSDDTGVLTCAAFEPTKSFRDIVRKLRVGDKLTIYGGLNENNTLNMEKFKLNTVADEYVYENPVCKCGRRMKSAGKNKGFKCPNCKEKIRSSDKVKRSIKREIEPGFYEVPTEARRHLSKPIIRITTGADMILKNQQDL</sequence>
<dbReference type="GO" id="GO:0016879">
    <property type="term" value="F:ligase activity, forming carbon-nitrogen bonds"/>
    <property type="evidence" value="ECO:0007669"/>
    <property type="project" value="UniProtKB-UniRule"/>
</dbReference>
<dbReference type="PANTHER" id="PTHR40705:SF2">
    <property type="entry name" value="DUF1743 DOMAIN-CONTAINING PROTEIN"/>
    <property type="match status" value="1"/>
</dbReference>
<feature type="domain" description="TiaS FLD" evidence="8">
    <location>
        <begin position="158"/>
        <end position="271"/>
    </location>
</feature>
<dbReference type="Pfam" id="PF08489">
    <property type="entry name" value="TiaS_FLD"/>
    <property type="match status" value="1"/>
</dbReference>
<evidence type="ECO:0000256" key="6">
    <source>
        <dbReference type="HAMAP-Rule" id="MF_01892"/>
    </source>
</evidence>
<evidence type="ECO:0000313" key="11">
    <source>
        <dbReference type="EMBL" id="PAV06998.1"/>
    </source>
</evidence>
<dbReference type="EMBL" id="LMVN01000023">
    <property type="protein sequence ID" value="PAV06998.1"/>
    <property type="molecule type" value="Genomic_DNA"/>
</dbReference>
<evidence type="ECO:0000256" key="1">
    <source>
        <dbReference type="ARBA" id="ARBA00022490"/>
    </source>
</evidence>
<comment type="similarity">
    <text evidence="6">Belongs to the TiaS family.</text>
</comment>
<dbReference type="Gene3D" id="3.30.70.2200">
    <property type="match status" value="1"/>
</dbReference>
<dbReference type="InterPro" id="IPR024913">
    <property type="entry name" value="tRNA_Ile2__agm2C_synt"/>
</dbReference>
<evidence type="ECO:0000259" key="8">
    <source>
        <dbReference type="Pfam" id="PF08489"/>
    </source>
</evidence>
<evidence type="ECO:0000256" key="3">
    <source>
        <dbReference type="ARBA" id="ARBA00022694"/>
    </source>
</evidence>
<dbReference type="PANTHER" id="PTHR40705">
    <property type="entry name" value="TRNA(ILE2) 2-AGMATINYLCYTIDINE SYNTHETASE TIAS"/>
    <property type="match status" value="1"/>
</dbReference>
<keyword evidence="11" id="KW-0238">DNA-binding</keyword>
<dbReference type="InterPro" id="IPR055394">
    <property type="entry name" value="Zn_ribbon_TiaS"/>
</dbReference>
<comment type="catalytic activity">
    <reaction evidence="6">
        <text>cytidine(34) in tRNA(Ile2) + agmatine + ATP + H2O = 2-agmatinylcytidine(34) in tRNA(Ile2) + AMP + 2 phosphate + 2 H(+)</text>
        <dbReference type="Rhea" id="RHEA:43608"/>
        <dbReference type="Rhea" id="RHEA-COMP:10625"/>
        <dbReference type="Rhea" id="RHEA-COMP:10626"/>
        <dbReference type="ChEBI" id="CHEBI:15377"/>
        <dbReference type="ChEBI" id="CHEBI:15378"/>
        <dbReference type="ChEBI" id="CHEBI:30616"/>
        <dbReference type="ChEBI" id="CHEBI:43474"/>
        <dbReference type="ChEBI" id="CHEBI:58145"/>
        <dbReference type="ChEBI" id="CHEBI:82748"/>
        <dbReference type="ChEBI" id="CHEBI:83545"/>
        <dbReference type="ChEBI" id="CHEBI:456215"/>
        <dbReference type="EC" id="6.3.4.22"/>
    </reaction>
</comment>